<dbReference type="Pfam" id="PF01496">
    <property type="entry name" value="V_ATPase_I"/>
    <property type="match status" value="1"/>
</dbReference>
<dbReference type="GO" id="GO:0033179">
    <property type="term" value="C:proton-transporting V-type ATPase, V0 domain"/>
    <property type="evidence" value="ECO:0007669"/>
    <property type="project" value="InterPro"/>
</dbReference>
<feature type="transmembrane region" description="Helical" evidence="9">
    <location>
        <begin position="362"/>
        <end position="392"/>
    </location>
</feature>
<keyword evidence="3" id="KW-0813">Transport</keyword>
<dbReference type="EMBL" id="MCIA01000006">
    <property type="protein sequence ID" value="RKD33544.1"/>
    <property type="molecule type" value="Genomic_DNA"/>
</dbReference>
<keyword evidence="7 9" id="KW-0472">Membrane</keyword>
<dbReference type="OrthoDB" id="9803814at2"/>
<dbReference type="PANTHER" id="PTHR11629">
    <property type="entry name" value="VACUOLAR PROTON ATPASES"/>
    <property type="match status" value="1"/>
</dbReference>
<feature type="transmembrane region" description="Helical" evidence="9">
    <location>
        <begin position="515"/>
        <end position="531"/>
    </location>
</feature>
<gene>
    <name evidence="10" type="ORF">BET01_13455</name>
</gene>
<reference evidence="10 11" key="1">
    <citation type="submission" date="2016-08" db="EMBL/GenBank/DDBJ databases">
        <title>A new outlook on sporulation: Clostridium algidixylanolyticum.</title>
        <authorList>
            <person name="Poppleton D.I."/>
            <person name="Gribaldo S."/>
        </authorList>
    </citation>
    <scope>NUCLEOTIDE SEQUENCE [LARGE SCALE GENOMIC DNA]</scope>
    <source>
        <strain evidence="10 11">SPL73</strain>
    </source>
</reference>
<keyword evidence="8" id="KW-0175">Coiled coil</keyword>
<dbReference type="GO" id="GO:0016471">
    <property type="term" value="C:vacuolar proton-transporting V-type ATPase complex"/>
    <property type="evidence" value="ECO:0007669"/>
    <property type="project" value="TreeGrafter"/>
</dbReference>
<name>A0A419T7K8_9FIRM</name>
<feature type="transmembrane region" description="Helical" evidence="9">
    <location>
        <begin position="480"/>
        <end position="503"/>
    </location>
</feature>
<feature type="coiled-coil region" evidence="8">
    <location>
        <begin position="103"/>
        <end position="137"/>
    </location>
</feature>
<proteinExistence type="inferred from homology"/>
<evidence type="ECO:0000256" key="6">
    <source>
        <dbReference type="ARBA" id="ARBA00023065"/>
    </source>
</evidence>
<dbReference type="GO" id="GO:0046961">
    <property type="term" value="F:proton-transporting ATPase activity, rotational mechanism"/>
    <property type="evidence" value="ECO:0007669"/>
    <property type="project" value="InterPro"/>
</dbReference>
<feature type="transmembrane region" description="Helical" evidence="9">
    <location>
        <begin position="593"/>
        <end position="617"/>
    </location>
</feature>
<dbReference type="InterPro" id="IPR002490">
    <property type="entry name" value="V-ATPase_116kDa_su"/>
</dbReference>
<dbReference type="Gene3D" id="1.20.1460.20">
    <property type="match status" value="1"/>
</dbReference>
<evidence type="ECO:0000256" key="9">
    <source>
        <dbReference type="SAM" id="Phobius"/>
    </source>
</evidence>
<evidence type="ECO:0000256" key="4">
    <source>
        <dbReference type="ARBA" id="ARBA00022692"/>
    </source>
</evidence>
<comment type="caution">
    <text evidence="10">The sequence shown here is derived from an EMBL/GenBank/DDBJ whole genome shotgun (WGS) entry which is preliminary data.</text>
</comment>
<feature type="transmembrane region" description="Helical" evidence="9">
    <location>
        <begin position="448"/>
        <end position="468"/>
    </location>
</feature>
<sequence length="658" mass="74317">MAIEKMKKISITTFHDQSETLLKEFQKSGTIHFKDLELQKLPAEYLFLSKQTPAEDFELLEHKAVIDTTLKALKPYMPKKAITSKRPRLTYEECCLYLCDPELKEIHRKVKSILEKKDDLSQELKKAKSENTQLEQYTFIDFSTTDMKRLTKVKAFLISIKTAKQEIRFDLEKTFPELYIEELGIVKQDAVSLVIADLEKSQEVQAYFNQQSIPILDFTFDKPPQELIENNFSRLNAAELELSQCNDDLKALGHMYDRILIELDAVNTVLSRNLVINNFLNSRHVLYMEGWVPEKDITEIYDLLDQLLPQKYYIETEQVVQDDMETPIKLKNKGIFTYFESITEMFSLPVYNELDPTSIMTIFYLIFFGMMVGDVGYGLILTLGCFLALKLIDFKEKMRKTIKMFFYIGISVILCGLLYGSMFGITFFAPIPVQGGGYKPILDTQTDIVFMLILSLVIGVIHIFSGLVMKGLNSYIQKDYAGIFCDSILWMLTLASGALLLLAGTEIIKFGTPKLFGIIFGICIAGLAATQGRSSKSIGGKIGGGLYGVYGLTSYIGDIVSYTRIVALGLSGAYIAFSFNLMSGLIPGVIGKIVFGTLIAVFGQTLNFGLSLLGAYVHSCRLQYVEFFGKFYKGGGKAYKPFKVENEYISLKKSNQED</sequence>
<keyword evidence="5 9" id="KW-1133">Transmembrane helix</keyword>
<evidence type="ECO:0000256" key="3">
    <source>
        <dbReference type="ARBA" id="ARBA00022448"/>
    </source>
</evidence>
<dbReference type="Proteomes" id="UP000284277">
    <property type="component" value="Unassembled WGS sequence"/>
</dbReference>
<dbReference type="AlphaFoldDB" id="A0A419T7K8"/>
<keyword evidence="11" id="KW-1185">Reference proteome</keyword>
<evidence type="ECO:0000313" key="11">
    <source>
        <dbReference type="Proteomes" id="UP000284277"/>
    </source>
</evidence>
<keyword evidence="4 9" id="KW-0812">Transmembrane</keyword>
<evidence type="ECO:0000313" key="10">
    <source>
        <dbReference type="EMBL" id="RKD33544.1"/>
    </source>
</evidence>
<evidence type="ECO:0000256" key="7">
    <source>
        <dbReference type="ARBA" id="ARBA00023136"/>
    </source>
</evidence>
<dbReference type="PANTHER" id="PTHR11629:SF63">
    <property type="entry name" value="V-TYPE PROTON ATPASE SUBUNIT A"/>
    <property type="match status" value="1"/>
</dbReference>
<dbReference type="Gene3D" id="3.30.70.2170">
    <property type="match status" value="1"/>
</dbReference>
<comment type="similarity">
    <text evidence="2">Belongs to the V-ATPase 116 kDa subunit family.</text>
</comment>
<feature type="transmembrane region" description="Helical" evidence="9">
    <location>
        <begin position="404"/>
        <end position="428"/>
    </location>
</feature>
<dbReference type="Gene3D" id="3.30.70.2750">
    <property type="match status" value="1"/>
</dbReference>
<evidence type="ECO:0000256" key="5">
    <source>
        <dbReference type="ARBA" id="ARBA00022989"/>
    </source>
</evidence>
<dbReference type="GO" id="GO:0051117">
    <property type="term" value="F:ATPase binding"/>
    <property type="evidence" value="ECO:0007669"/>
    <property type="project" value="TreeGrafter"/>
</dbReference>
<dbReference type="RefSeq" id="WP_120195593.1">
    <property type="nucleotide sequence ID" value="NZ_MCIA01000006.1"/>
</dbReference>
<evidence type="ECO:0000256" key="8">
    <source>
        <dbReference type="SAM" id="Coils"/>
    </source>
</evidence>
<keyword evidence="6" id="KW-0406">Ion transport</keyword>
<dbReference type="GO" id="GO:0007035">
    <property type="term" value="P:vacuolar acidification"/>
    <property type="evidence" value="ECO:0007669"/>
    <property type="project" value="TreeGrafter"/>
</dbReference>
<evidence type="ECO:0000256" key="1">
    <source>
        <dbReference type="ARBA" id="ARBA00004141"/>
    </source>
</evidence>
<evidence type="ECO:0000256" key="2">
    <source>
        <dbReference type="ARBA" id="ARBA00009904"/>
    </source>
</evidence>
<feature type="transmembrane region" description="Helical" evidence="9">
    <location>
        <begin position="562"/>
        <end position="581"/>
    </location>
</feature>
<organism evidence="10 11">
    <name type="scientific">Lacrimispora algidixylanolytica</name>
    <dbReference type="NCBI Taxonomy" id="94868"/>
    <lineage>
        <taxon>Bacteria</taxon>
        <taxon>Bacillati</taxon>
        <taxon>Bacillota</taxon>
        <taxon>Clostridia</taxon>
        <taxon>Lachnospirales</taxon>
        <taxon>Lachnospiraceae</taxon>
        <taxon>Lacrimispora</taxon>
    </lineage>
</organism>
<protein>
    <submittedName>
        <fullName evidence="10">Uncharacterized protein</fullName>
    </submittedName>
</protein>
<comment type="subcellular location">
    <subcellularLocation>
        <location evidence="1">Membrane</location>
        <topology evidence="1">Multi-pass membrane protein</topology>
    </subcellularLocation>
</comment>
<accession>A0A419T7K8</accession>